<proteinExistence type="predicted"/>
<dbReference type="EMBL" id="GBRH01180656">
    <property type="protein sequence ID" value="JAE17240.1"/>
    <property type="molecule type" value="Transcribed_RNA"/>
</dbReference>
<evidence type="ECO:0000313" key="1">
    <source>
        <dbReference type="EMBL" id="JAE17240.1"/>
    </source>
</evidence>
<reference evidence="1" key="2">
    <citation type="journal article" date="2015" name="Data Brief">
        <title>Shoot transcriptome of the giant reed, Arundo donax.</title>
        <authorList>
            <person name="Barrero R.A."/>
            <person name="Guerrero F.D."/>
            <person name="Moolhuijzen P."/>
            <person name="Goolsby J.A."/>
            <person name="Tidwell J."/>
            <person name="Bellgard S.E."/>
            <person name="Bellgard M.I."/>
        </authorList>
    </citation>
    <scope>NUCLEOTIDE SEQUENCE</scope>
    <source>
        <tissue evidence="1">Shoot tissue taken approximately 20 cm above the soil surface</tissue>
    </source>
</reference>
<reference evidence="1" key="1">
    <citation type="submission" date="2014-09" db="EMBL/GenBank/DDBJ databases">
        <authorList>
            <person name="Magalhaes I.L.F."/>
            <person name="Oliveira U."/>
            <person name="Santos F.R."/>
            <person name="Vidigal T.H.D.A."/>
            <person name="Brescovit A.D."/>
            <person name="Santos A.J."/>
        </authorList>
    </citation>
    <scope>NUCLEOTIDE SEQUENCE</scope>
    <source>
        <tissue evidence="1">Shoot tissue taken approximately 20 cm above the soil surface</tissue>
    </source>
</reference>
<sequence length="36" mass="4322">MATITNQHRTAKYTISLFLLRQISFLPVRYDIFHIL</sequence>
<organism evidence="1">
    <name type="scientific">Arundo donax</name>
    <name type="common">Giant reed</name>
    <name type="synonym">Donax arundinaceus</name>
    <dbReference type="NCBI Taxonomy" id="35708"/>
    <lineage>
        <taxon>Eukaryota</taxon>
        <taxon>Viridiplantae</taxon>
        <taxon>Streptophyta</taxon>
        <taxon>Embryophyta</taxon>
        <taxon>Tracheophyta</taxon>
        <taxon>Spermatophyta</taxon>
        <taxon>Magnoliopsida</taxon>
        <taxon>Liliopsida</taxon>
        <taxon>Poales</taxon>
        <taxon>Poaceae</taxon>
        <taxon>PACMAD clade</taxon>
        <taxon>Arundinoideae</taxon>
        <taxon>Arundineae</taxon>
        <taxon>Arundo</taxon>
    </lineage>
</organism>
<name>A0A0A9FWL3_ARUDO</name>
<protein>
    <submittedName>
        <fullName evidence="1">Uncharacterized protein</fullName>
    </submittedName>
</protein>
<accession>A0A0A9FWL3</accession>
<dbReference type="AlphaFoldDB" id="A0A0A9FWL3"/>